<feature type="compositionally biased region" description="Polar residues" evidence="1">
    <location>
        <begin position="162"/>
        <end position="176"/>
    </location>
</feature>
<evidence type="ECO:0000313" key="2">
    <source>
        <dbReference type="EMBL" id="RVW97764.1"/>
    </source>
</evidence>
<evidence type="ECO:0008006" key="4">
    <source>
        <dbReference type="Google" id="ProtNLM"/>
    </source>
</evidence>
<accession>A0A438IM22</accession>
<dbReference type="AlphaFoldDB" id="A0A438IM22"/>
<dbReference type="SUPFAM" id="SSF56219">
    <property type="entry name" value="DNase I-like"/>
    <property type="match status" value="1"/>
</dbReference>
<sequence>MAGMGCRDRQAYFKASRFIKSFVESGDESVHCASFIVGSQRWNWIFTVVVSIVEREESGIQGRLESTHSRDELDTTGGCVQHGFSSSFEDTWRERSLVATSARRGYIQSLTSLRRFPPLRQHYNSQAKEGVLLAIEREESESRLQPLEDNKFVKGTRRGIPFSQSKPRVKGNSSDRPPQHNPRELFSPESCLPMEFGPAQLEDFHIEGISPSKMASIHSGLGSNECWNARGHESRKKRRVVKDFLSQENRDAIMLQETKRESWDRQFMSSVWKVINKEWVALPASGTSGGEAIVWDALKCVFRGFLGKATRSFRFNFPEMCVGGDFNVIRTSEKLEGSKLTPSMRDFDEFIRESELSNPPLRNASFTWTNLSPVCKMLGRFLLPRQLHKVLQDTIFMPQGAFVEERQILDVVLIANELVDEKRRSGEERGWVKASRGLRQGDPLSPFLFTIVADVLSRLLMRMEERGLLEGF</sequence>
<reference evidence="2 3" key="1">
    <citation type="journal article" date="2018" name="PLoS Genet.">
        <title>Population sequencing reveals clonal diversity and ancestral inbreeding in the grapevine cultivar Chardonnay.</title>
        <authorList>
            <person name="Roach M.J."/>
            <person name="Johnson D.L."/>
            <person name="Bohlmann J."/>
            <person name="van Vuuren H.J."/>
            <person name="Jones S.J."/>
            <person name="Pretorius I.S."/>
            <person name="Schmidt S.A."/>
            <person name="Borneman A.R."/>
        </authorList>
    </citation>
    <scope>NUCLEOTIDE SEQUENCE [LARGE SCALE GENOMIC DNA]</scope>
    <source>
        <strain evidence="3">cv. Chardonnay</strain>
        <tissue evidence="2">Leaf</tissue>
    </source>
</reference>
<dbReference type="PANTHER" id="PTHR46890">
    <property type="entry name" value="NON-LTR RETROLELEMENT REVERSE TRANSCRIPTASE-LIKE PROTEIN-RELATED"/>
    <property type="match status" value="1"/>
</dbReference>
<organism evidence="2 3">
    <name type="scientific">Vitis vinifera</name>
    <name type="common">Grape</name>
    <dbReference type="NCBI Taxonomy" id="29760"/>
    <lineage>
        <taxon>Eukaryota</taxon>
        <taxon>Viridiplantae</taxon>
        <taxon>Streptophyta</taxon>
        <taxon>Embryophyta</taxon>
        <taxon>Tracheophyta</taxon>
        <taxon>Spermatophyta</taxon>
        <taxon>Magnoliopsida</taxon>
        <taxon>eudicotyledons</taxon>
        <taxon>Gunneridae</taxon>
        <taxon>Pentapetalae</taxon>
        <taxon>rosids</taxon>
        <taxon>Vitales</taxon>
        <taxon>Vitaceae</taxon>
        <taxon>Viteae</taxon>
        <taxon>Vitis</taxon>
    </lineage>
</organism>
<dbReference type="PANTHER" id="PTHR46890:SF1">
    <property type="entry name" value="REVERSE TRANSCRIPTASE DOMAIN-CONTAINING PROTEIN"/>
    <property type="match status" value="1"/>
</dbReference>
<dbReference type="InterPro" id="IPR036691">
    <property type="entry name" value="Endo/exonu/phosph_ase_sf"/>
</dbReference>
<dbReference type="InterPro" id="IPR052343">
    <property type="entry name" value="Retrotransposon-Effector_Assoc"/>
</dbReference>
<gene>
    <name evidence="2" type="ORF">CK203_027972</name>
</gene>
<comment type="caution">
    <text evidence="2">The sequence shown here is derived from an EMBL/GenBank/DDBJ whole genome shotgun (WGS) entry which is preliminary data.</text>
</comment>
<dbReference type="EMBL" id="QGNW01000098">
    <property type="protein sequence ID" value="RVW97764.1"/>
    <property type="molecule type" value="Genomic_DNA"/>
</dbReference>
<evidence type="ECO:0000313" key="3">
    <source>
        <dbReference type="Proteomes" id="UP000288805"/>
    </source>
</evidence>
<protein>
    <recommendedName>
        <fullName evidence="4">Reverse transcriptase domain-containing protein</fullName>
    </recommendedName>
</protein>
<name>A0A438IM22_VITVI</name>
<proteinExistence type="predicted"/>
<dbReference type="Proteomes" id="UP000288805">
    <property type="component" value="Unassembled WGS sequence"/>
</dbReference>
<evidence type="ECO:0000256" key="1">
    <source>
        <dbReference type="SAM" id="MobiDB-lite"/>
    </source>
</evidence>
<feature type="region of interest" description="Disordered" evidence="1">
    <location>
        <begin position="146"/>
        <end position="187"/>
    </location>
</feature>